<sequence length="1068" mass="113544">MGNQSTSPRKSRRSSLQGMLGMVQGKPDEPLEDHSRLTKDMFTVALAGHHCLPPQPSLVCYVPQLELAVVSVGYQQLKVYGQDGLEMFVSCAPETTSSTAGAAGATATFLQHTGEGRIVLVSSDSGVQVVDLTRLQSGLHPVVSHLLPSWTTCRITALETFKSLKATPFFFLALDDGSIQVVHEDSCEFATYAIAAQDLGLQSHDEQCVAALASNPADLNQLLITYDGVPDTTVYLWDLTKQKVIFKITAPPAHGAIRSLAWHAGGKRFAAGFQDGSFGLFRADKAQAMVFPGHSAPLTKLQWVTTDAAAAGVLACVWAPASASVVLYYPPKDMAAKDALSDMTKLATFAWRSTTLAAPAPVMDIVVTTHVAPVASVAPFTALVLAGDPMGGVHPRLDLYPLPCVALQPLTPKEELVWLDTEVAPVPLPSAALQATSVVAMDVIDLGGDDGALRDELFTTCEAPPAPTPVANWASPLRGGRVELVQPRVPADARAHLSTADVHRSSLLVTAQADATLRFWELVPRHDGVGAGVLSLLHTVDLGTRGLDVTSLTVTCVRFDASARLLLVGMDSGEVVVFSFQEGFQVACALHVHSNAIEHMAVGAAEGYIATSDAFGVVAIVHLDSQDYKLAVFDISTDEMVSVDALHVHAGVLFVGRGNGCVELYDLESADLLVACQVGDTTTTDAVAHLRLVAEDGAPILPPPRTHDGVGDVAKDIDTETRFAAILATYTAPLPPTRPIDSRRLVHAPLQPGPLGLFLVDDLRDRICIQAFTDDDANAAVMAAHGVVPQSTLVAINGVSIVQLTKDDAVALLAALSASPKMLTFELPAPAPYLLVAKGRTVALFKAETPAPLSVPASPGAKSVQVVDVDASVDLRSRVAALAVCSVPVDGRLDHAIVVVDDSGFVYVLVAPSLRVVWSAPLPALLQAGYAFDYVHIAVSRATGDVLLSTAAGDLARFAVLAKDTAGEMAMLQWTTAKSQLCVEPAVLQRPDAALERKNSSIFKVWATADVDLNKVFVVPPKENLHLRGDKLADLGEKTERLKQNANEFYHTMKAFNERESKKKWYQI</sequence>
<dbReference type="GO" id="GO:0006887">
    <property type="term" value="P:exocytosis"/>
    <property type="evidence" value="ECO:0007669"/>
    <property type="project" value="TreeGrafter"/>
</dbReference>
<dbReference type="EMBL" id="JNBR01000481">
    <property type="protein sequence ID" value="OQR92059.1"/>
    <property type="molecule type" value="Genomic_DNA"/>
</dbReference>
<dbReference type="GO" id="GO:0005886">
    <property type="term" value="C:plasma membrane"/>
    <property type="evidence" value="ECO:0007669"/>
    <property type="project" value="TreeGrafter"/>
</dbReference>
<dbReference type="Proteomes" id="UP000243579">
    <property type="component" value="Unassembled WGS sequence"/>
</dbReference>
<dbReference type="AlphaFoldDB" id="A0A1V9Z225"/>
<dbReference type="GO" id="GO:0005737">
    <property type="term" value="C:cytoplasm"/>
    <property type="evidence" value="ECO:0007669"/>
    <property type="project" value="TreeGrafter"/>
</dbReference>
<evidence type="ECO:0000256" key="1">
    <source>
        <dbReference type="SAM" id="MobiDB-lite"/>
    </source>
</evidence>
<gene>
    <name evidence="3" type="ORF">ACHHYP_04105</name>
</gene>
<dbReference type="Pfam" id="PF12894">
    <property type="entry name" value="ANAPC4_WD40"/>
    <property type="match status" value="1"/>
</dbReference>
<feature type="region of interest" description="Disordered" evidence="1">
    <location>
        <begin position="1"/>
        <end position="33"/>
    </location>
</feature>
<evidence type="ECO:0000259" key="2">
    <source>
        <dbReference type="Pfam" id="PF12894"/>
    </source>
</evidence>
<dbReference type="GO" id="GO:0005096">
    <property type="term" value="F:GTPase activator activity"/>
    <property type="evidence" value="ECO:0007669"/>
    <property type="project" value="TreeGrafter"/>
</dbReference>
<keyword evidence="4" id="KW-1185">Reference proteome</keyword>
<dbReference type="GO" id="GO:0019905">
    <property type="term" value="F:syntaxin binding"/>
    <property type="evidence" value="ECO:0007669"/>
    <property type="project" value="TreeGrafter"/>
</dbReference>
<protein>
    <recommendedName>
        <fullName evidence="2">Anaphase-promoting complex subunit 4-like WD40 domain-containing protein</fullName>
    </recommendedName>
</protein>
<dbReference type="InterPro" id="IPR011047">
    <property type="entry name" value="Quinoprotein_ADH-like_sf"/>
</dbReference>
<dbReference type="InterPro" id="IPR024977">
    <property type="entry name" value="Apc4-like_WD40_dom"/>
</dbReference>
<accession>A0A1V9Z225</accession>
<dbReference type="PANTHER" id="PTHR10241">
    <property type="entry name" value="LETHAL 2 GIANT LARVAE PROTEIN"/>
    <property type="match status" value="1"/>
</dbReference>
<evidence type="ECO:0000313" key="4">
    <source>
        <dbReference type="Proteomes" id="UP000243579"/>
    </source>
</evidence>
<reference evidence="3 4" key="1">
    <citation type="journal article" date="2014" name="Genome Biol. Evol.">
        <title>The secreted proteins of Achlya hypogyna and Thraustotheca clavata identify the ancestral oomycete secretome and reveal gene acquisitions by horizontal gene transfer.</title>
        <authorList>
            <person name="Misner I."/>
            <person name="Blouin N."/>
            <person name="Leonard G."/>
            <person name="Richards T.A."/>
            <person name="Lane C.E."/>
        </authorList>
    </citation>
    <scope>NUCLEOTIDE SEQUENCE [LARGE SCALE GENOMIC DNA]</scope>
    <source>
        <strain evidence="3 4">ATCC 48635</strain>
    </source>
</reference>
<proteinExistence type="predicted"/>
<dbReference type="PANTHER" id="PTHR10241:SF25">
    <property type="entry name" value="TOMOSYN, ISOFORM C"/>
    <property type="match status" value="1"/>
</dbReference>
<dbReference type="InterPro" id="IPR001680">
    <property type="entry name" value="WD40_rpt"/>
</dbReference>
<evidence type="ECO:0000313" key="3">
    <source>
        <dbReference type="EMBL" id="OQR92059.1"/>
    </source>
</evidence>
<comment type="caution">
    <text evidence="3">The sequence shown here is derived from an EMBL/GenBank/DDBJ whole genome shotgun (WGS) entry which is preliminary data.</text>
</comment>
<dbReference type="Gene3D" id="1.20.5.110">
    <property type="match status" value="1"/>
</dbReference>
<feature type="domain" description="Anaphase-promoting complex subunit 4-like WD40" evidence="2">
    <location>
        <begin position="241"/>
        <end position="304"/>
    </location>
</feature>
<dbReference type="SUPFAM" id="SSF50998">
    <property type="entry name" value="Quinoprotein alcohol dehydrogenase-like"/>
    <property type="match status" value="1"/>
</dbReference>
<dbReference type="SMART" id="SM00320">
    <property type="entry name" value="WD40"/>
    <property type="match status" value="3"/>
</dbReference>
<organism evidence="3 4">
    <name type="scientific">Achlya hypogyna</name>
    <name type="common">Oomycete</name>
    <name type="synonym">Protoachlya hypogyna</name>
    <dbReference type="NCBI Taxonomy" id="1202772"/>
    <lineage>
        <taxon>Eukaryota</taxon>
        <taxon>Sar</taxon>
        <taxon>Stramenopiles</taxon>
        <taxon>Oomycota</taxon>
        <taxon>Saprolegniomycetes</taxon>
        <taxon>Saprolegniales</taxon>
        <taxon>Achlyaceae</taxon>
        <taxon>Achlya</taxon>
    </lineage>
</organism>
<dbReference type="STRING" id="1202772.A0A1V9Z225"/>
<dbReference type="Gene3D" id="2.130.10.10">
    <property type="entry name" value="YVTN repeat-like/Quinoprotein amine dehydrogenase"/>
    <property type="match status" value="2"/>
</dbReference>
<dbReference type="GO" id="GO:0006893">
    <property type="term" value="P:Golgi to plasma membrane transport"/>
    <property type="evidence" value="ECO:0007669"/>
    <property type="project" value="TreeGrafter"/>
</dbReference>
<dbReference type="GO" id="GO:0045159">
    <property type="term" value="F:myosin II binding"/>
    <property type="evidence" value="ECO:0007669"/>
    <property type="project" value="TreeGrafter"/>
</dbReference>
<dbReference type="InterPro" id="IPR015943">
    <property type="entry name" value="WD40/YVTN_repeat-like_dom_sf"/>
</dbReference>
<name>A0A1V9Z225_ACHHY</name>
<dbReference type="OrthoDB" id="19944at2759"/>